<reference evidence="1" key="1">
    <citation type="submission" date="2021-02" db="EMBL/GenBank/DDBJ databases">
        <authorList>
            <consortium name="DOE Joint Genome Institute"/>
            <person name="Ahrendt S."/>
            <person name="Looney B.P."/>
            <person name="Miyauchi S."/>
            <person name="Morin E."/>
            <person name="Drula E."/>
            <person name="Courty P.E."/>
            <person name="Chicoki N."/>
            <person name="Fauchery L."/>
            <person name="Kohler A."/>
            <person name="Kuo A."/>
            <person name="Labutti K."/>
            <person name="Pangilinan J."/>
            <person name="Lipzen A."/>
            <person name="Riley R."/>
            <person name="Andreopoulos W."/>
            <person name="He G."/>
            <person name="Johnson J."/>
            <person name="Barry K.W."/>
            <person name="Grigoriev I.V."/>
            <person name="Nagy L."/>
            <person name="Hibbett D."/>
            <person name="Henrissat B."/>
            <person name="Matheny P.B."/>
            <person name="Labbe J."/>
            <person name="Martin F."/>
        </authorList>
    </citation>
    <scope>NUCLEOTIDE SEQUENCE</scope>
    <source>
        <strain evidence="1">FP105234-sp</strain>
    </source>
</reference>
<reference evidence="1" key="2">
    <citation type="journal article" date="2022" name="New Phytol.">
        <title>Evolutionary transition to the ectomycorrhizal habit in the genomes of a hyperdiverse lineage of mushroom-forming fungi.</title>
        <authorList>
            <person name="Looney B."/>
            <person name="Miyauchi S."/>
            <person name="Morin E."/>
            <person name="Drula E."/>
            <person name="Courty P.E."/>
            <person name="Kohler A."/>
            <person name="Kuo A."/>
            <person name="LaButti K."/>
            <person name="Pangilinan J."/>
            <person name="Lipzen A."/>
            <person name="Riley R."/>
            <person name="Andreopoulos W."/>
            <person name="He G."/>
            <person name="Johnson J."/>
            <person name="Nolan M."/>
            <person name="Tritt A."/>
            <person name="Barry K.W."/>
            <person name="Grigoriev I.V."/>
            <person name="Nagy L.G."/>
            <person name="Hibbett D."/>
            <person name="Henrissat B."/>
            <person name="Matheny P.B."/>
            <person name="Labbe J."/>
            <person name="Martin F.M."/>
        </authorList>
    </citation>
    <scope>NUCLEOTIDE SEQUENCE</scope>
    <source>
        <strain evidence="1">FP105234-sp</strain>
    </source>
</reference>
<protein>
    <submittedName>
        <fullName evidence="1">Uncharacterized protein</fullName>
    </submittedName>
</protein>
<comment type="caution">
    <text evidence="1">The sequence shown here is derived from an EMBL/GenBank/DDBJ whole genome shotgun (WGS) entry which is preliminary data.</text>
</comment>
<name>A0ACB8RZ77_9AGAM</name>
<dbReference type="Proteomes" id="UP000814033">
    <property type="component" value="Unassembled WGS sequence"/>
</dbReference>
<gene>
    <name evidence="1" type="ORF">FA95DRAFT_1557436</name>
</gene>
<evidence type="ECO:0000313" key="1">
    <source>
        <dbReference type="EMBL" id="KAI0048863.1"/>
    </source>
</evidence>
<accession>A0ACB8RZ77</accession>
<keyword evidence="2" id="KW-1185">Reference proteome</keyword>
<evidence type="ECO:0000313" key="2">
    <source>
        <dbReference type="Proteomes" id="UP000814033"/>
    </source>
</evidence>
<proteinExistence type="predicted"/>
<dbReference type="EMBL" id="MU275880">
    <property type="protein sequence ID" value="KAI0048863.1"/>
    <property type="molecule type" value="Genomic_DNA"/>
</dbReference>
<organism evidence="1 2">
    <name type="scientific">Auriscalpium vulgare</name>
    <dbReference type="NCBI Taxonomy" id="40419"/>
    <lineage>
        <taxon>Eukaryota</taxon>
        <taxon>Fungi</taxon>
        <taxon>Dikarya</taxon>
        <taxon>Basidiomycota</taxon>
        <taxon>Agaricomycotina</taxon>
        <taxon>Agaricomycetes</taxon>
        <taxon>Russulales</taxon>
        <taxon>Auriscalpiaceae</taxon>
        <taxon>Auriscalpium</taxon>
    </lineage>
</organism>
<sequence>MATIGMSGLRPAPSKSSGWYRDLRHLSSFNLNSILLSFMSAEASPAPTATEPDVPAVRDIESPDLWFNDGSIVIRSIADTSTTPPTRALYKLHKFVLAKHCSVFAALFDGPQDAFTAGSEQYDGLPIMELPDDPKELRSFLRALYIPGETHVHRLLSRPAEAYSCEPREVFPASYYGILRVAIKYDASEIVDLVLPVLKDQWPSTLATWDRLHLLDIQFDTTYPDPVPAIRLGVECNIPDILPQAYYVLVRCLAKSHSSEPTECAALLARLTVNELRTVYLGQLSFGGDGLGLDALTGTIPGCEYGRKKYSCQQRIKAATRVCEDGRPLAANPLSNLGSYVDYFNEEVTCDVCRAKAVEKLDTKRKAFWRSLPKVFALESSVSPTWGGAEKA</sequence>